<dbReference type="InterPro" id="IPR058163">
    <property type="entry name" value="LysR-type_TF_proteobact-type"/>
</dbReference>
<dbReference type="SUPFAM" id="SSF46785">
    <property type="entry name" value="Winged helix' DNA-binding domain"/>
    <property type="match status" value="1"/>
</dbReference>
<comment type="caution">
    <text evidence="6">The sequence shown here is derived from an EMBL/GenBank/DDBJ whole genome shotgun (WGS) entry which is preliminary data.</text>
</comment>
<dbReference type="GO" id="GO:0043565">
    <property type="term" value="F:sequence-specific DNA binding"/>
    <property type="evidence" value="ECO:0007669"/>
    <property type="project" value="TreeGrafter"/>
</dbReference>
<dbReference type="Pfam" id="PF03466">
    <property type="entry name" value="LysR_substrate"/>
    <property type="match status" value="1"/>
</dbReference>
<dbReference type="GO" id="GO:0006351">
    <property type="term" value="P:DNA-templated transcription"/>
    <property type="evidence" value="ECO:0007669"/>
    <property type="project" value="TreeGrafter"/>
</dbReference>
<dbReference type="PROSITE" id="PS50931">
    <property type="entry name" value="HTH_LYSR"/>
    <property type="match status" value="1"/>
</dbReference>
<dbReference type="InterPro" id="IPR000847">
    <property type="entry name" value="LysR_HTH_N"/>
</dbReference>
<feature type="domain" description="HTH lysR-type" evidence="5">
    <location>
        <begin position="5"/>
        <end position="62"/>
    </location>
</feature>
<accession>A0A8J7LK61</accession>
<dbReference type="Gene3D" id="3.40.190.10">
    <property type="entry name" value="Periplasmic binding protein-like II"/>
    <property type="match status" value="2"/>
</dbReference>
<dbReference type="InterPro" id="IPR036388">
    <property type="entry name" value="WH-like_DNA-bd_sf"/>
</dbReference>
<keyword evidence="3" id="KW-0238">DNA-binding</keyword>
<dbReference type="PRINTS" id="PR00039">
    <property type="entry name" value="HTHLYSR"/>
</dbReference>
<name>A0A8J7LK61_9RHOB</name>
<dbReference type="InterPro" id="IPR005119">
    <property type="entry name" value="LysR_subst-bd"/>
</dbReference>
<dbReference type="PANTHER" id="PTHR30537:SF26">
    <property type="entry name" value="GLYCINE CLEAVAGE SYSTEM TRANSCRIPTIONAL ACTIVATOR"/>
    <property type="match status" value="1"/>
</dbReference>
<proteinExistence type="inferred from homology"/>
<sequence>MERLPPFSGLTAFYAAARHGTLTAAAAELNVSQPAVSRRIASLEEDLGCTLFDRSHKPVRMTQYGRDLLKALHGGFGQIEAAVSQIRQKAEQRVVTISAPSGFVGFWLIPHLGELEDSFPELTIRIISREYGETQRPGDILIRFGLPDDGVQGEQRLLGDDVYPVASPLYLERRKMSSGQYDINQMTLLTMEAASTHWHDWPGWFENAGQAVPRKARTLDFNSYAMVVNAGLAGQGVCLCWDGVLDSFLETGALQRLRGPAVISARGYFAAARDGLAAGEDVQKILGWIVEKGRKNTAQ</sequence>
<evidence type="ECO:0000256" key="3">
    <source>
        <dbReference type="ARBA" id="ARBA00023125"/>
    </source>
</evidence>
<evidence type="ECO:0000256" key="4">
    <source>
        <dbReference type="ARBA" id="ARBA00023163"/>
    </source>
</evidence>
<dbReference type="InterPro" id="IPR036390">
    <property type="entry name" value="WH_DNA-bd_sf"/>
</dbReference>
<dbReference type="EMBL" id="JADCKQ010000004">
    <property type="protein sequence ID" value="MBI1493235.1"/>
    <property type="molecule type" value="Genomic_DNA"/>
</dbReference>
<dbReference type="Pfam" id="PF00126">
    <property type="entry name" value="HTH_1"/>
    <property type="match status" value="1"/>
</dbReference>
<dbReference type="RefSeq" id="WP_228848088.1">
    <property type="nucleotide sequence ID" value="NZ_JADCKQ010000004.1"/>
</dbReference>
<evidence type="ECO:0000259" key="5">
    <source>
        <dbReference type="PROSITE" id="PS50931"/>
    </source>
</evidence>
<keyword evidence="2" id="KW-0805">Transcription regulation</keyword>
<dbReference type="AlphaFoldDB" id="A0A8J7LK61"/>
<evidence type="ECO:0000256" key="2">
    <source>
        <dbReference type="ARBA" id="ARBA00023015"/>
    </source>
</evidence>
<evidence type="ECO:0000313" key="7">
    <source>
        <dbReference type="Proteomes" id="UP000640583"/>
    </source>
</evidence>
<evidence type="ECO:0000256" key="1">
    <source>
        <dbReference type="ARBA" id="ARBA00009437"/>
    </source>
</evidence>
<comment type="similarity">
    <text evidence="1">Belongs to the LysR transcriptional regulatory family.</text>
</comment>
<dbReference type="SUPFAM" id="SSF53850">
    <property type="entry name" value="Periplasmic binding protein-like II"/>
    <property type="match status" value="1"/>
</dbReference>
<protein>
    <submittedName>
        <fullName evidence="6">LysR family transcriptional regulator</fullName>
    </submittedName>
</protein>
<organism evidence="6 7">
    <name type="scientific">Halocynthiibacter styelae</name>
    <dbReference type="NCBI Taxonomy" id="2761955"/>
    <lineage>
        <taxon>Bacteria</taxon>
        <taxon>Pseudomonadati</taxon>
        <taxon>Pseudomonadota</taxon>
        <taxon>Alphaproteobacteria</taxon>
        <taxon>Rhodobacterales</taxon>
        <taxon>Paracoccaceae</taxon>
        <taxon>Halocynthiibacter</taxon>
    </lineage>
</organism>
<dbReference type="PANTHER" id="PTHR30537">
    <property type="entry name" value="HTH-TYPE TRANSCRIPTIONAL REGULATOR"/>
    <property type="match status" value="1"/>
</dbReference>
<evidence type="ECO:0000313" key="6">
    <source>
        <dbReference type="EMBL" id="MBI1493235.1"/>
    </source>
</evidence>
<dbReference type="Gene3D" id="1.10.10.10">
    <property type="entry name" value="Winged helix-like DNA-binding domain superfamily/Winged helix DNA-binding domain"/>
    <property type="match status" value="1"/>
</dbReference>
<dbReference type="GO" id="GO:0003700">
    <property type="term" value="F:DNA-binding transcription factor activity"/>
    <property type="evidence" value="ECO:0007669"/>
    <property type="project" value="InterPro"/>
</dbReference>
<gene>
    <name evidence="6" type="ORF">H1D41_06275</name>
</gene>
<keyword evidence="7" id="KW-1185">Reference proteome</keyword>
<dbReference type="FunFam" id="1.10.10.10:FF:000001">
    <property type="entry name" value="LysR family transcriptional regulator"/>
    <property type="match status" value="1"/>
</dbReference>
<reference evidence="6" key="1">
    <citation type="submission" date="2020-10" db="EMBL/GenBank/DDBJ databases">
        <title>Paenihalocynthiibacter styelae gen. nov., sp. nov., isolated from stalked sea squirt Styela clava.</title>
        <authorList>
            <person name="Kim Y.-O."/>
            <person name="Yoon J.-H."/>
        </authorList>
    </citation>
    <scope>NUCLEOTIDE SEQUENCE</scope>
    <source>
        <strain evidence="6">MYP1-1</strain>
    </source>
</reference>
<dbReference type="Proteomes" id="UP000640583">
    <property type="component" value="Unassembled WGS sequence"/>
</dbReference>
<keyword evidence="4" id="KW-0804">Transcription</keyword>